<name>A0A2T1C2S4_9CYAN</name>
<comment type="caution">
    <text evidence="6">The sequence shown here is derived from an EMBL/GenBank/DDBJ whole genome shotgun (WGS) entry which is preliminary data.</text>
</comment>
<evidence type="ECO:0000259" key="5">
    <source>
        <dbReference type="PROSITE" id="PS50072"/>
    </source>
</evidence>
<comment type="catalytic activity">
    <reaction evidence="3">
        <text>[protein]-peptidylproline (omega=180) = [protein]-peptidylproline (omega=0)</text>
        <dbReference type="Rhea" id="RHEA:16237"/>
        <dbReference type="Rhea" id="RHEA-COMP:10747"/>
        <dbReference type="Rhea" id="RHEA-COMP:10748"/>
        <dbReference type="ChEBI" id="CHEBI:83833"/>
        <dbReference type="ChEBI" id="CHEBI:83834"/>
        <dbReference type="EC" id="5.2.1.8"/>
    </reaction>
</comment>
<dbReference type="OrthoDB" id="9796864at2"/>
<organism evidence="6 7">
    <name type="scientific">Merismopedia glauca CCAP 1448/3</name>
    <dbReference type="NCBI Taxonomy" id="1296344"/>
    <lineage>
        <taxon>Bacteria</taxon>
        <taxon>Bacillati</taxon>
        <taxon>Cyanobacteriota</taxon>
        <taxon>Cyanophyceae</taxon>
        <taxon>Synechococcales</taxon>
        <taxon>Merismopediaceae</taxon>
        <taxon>Merismopedia</taxon>
    </lineage>
</organism>
<reference evidence="6 7" key="1">
    <citation type="submission" date="2018-02" db="EMBL/GenBank/DDBJ databases">
        <authorList>
            <person name="Cohen D.B."/>
            <person name="Kent A.D."/>
        </authorList>
    </citation>
    <scope>NUCLEOTIDE SEQUENCE [LARGE SCALE GENOMIC DNA]</scope>
    <source>
        <strain evidence="6 7">CCAP 1448/3</strain>
    </source>
</reference>
<dbReference type="InterPro" id="IPR029000">
    <property type="entry name" value="Cyclophilin-like_dom_sf"/>
</dbReference>
<evidence type="ECO:0000313" key="6">
    <source>
        <dbReference type="EMBL" id="PSB02478.1"/>
    </source>
</evidence>
<dbReference type="SUPFAM" id="SSF50891">
    <property type="entry name" value="Cyclophilin-like"/>
    <property type="match status" value="1"/>
</dbReference>
<dbReference type="GO" id="GO:0003755">
    <property type="term" value="F:peptidyl-prolyl cis-trans isomerase activity"/>
    <property type="evidence" value="ECO:0007669"/>
    <property type="project" value="UniProtKB-UniRule"/>
</dbReference>
<accession>A0A2T1C2S4</accession>
<keyword evidence="7" id="KW-1185">Reference proteome</keyword>
<dbReference type="PROSITE" id="PS50072">
    <property type="entry name" value="CSA_PPIASE_2"/>
    <property type="match status" value="1"/>
</dbReference>
<gene>
    <name evidence="6" type="ORF">C7B64_12810</name>
</gene>
<dbReference type="InterPro" id="IPR044665">
    <property type="entry name" value="E_coli_cyclophilin_A-like"/>
</dbReference>
<protein>
    <recommendedName>
        <fullName evidence="3">Peptidyl-prolyl cis-trans isomerase</fullName>
        <shortName evidence="3">PPIase</shortName>
        <ecNumber evidence="3">5.2.1.8</ecNumber>
    </recommendedName>
</protein>
<feature type="compositionally biased region" description="Low complexity" evidence="4">
    <location>
        <begin position="28"/>
        <end position="68"/>
    </location>
</feature>
<dbReference type="InterPro" id="IPR002130">
    <property type="entry name" value="Cyclophilin-type_PPIase_dom"/>
</dbReference>
<dbReference type="Proteomes" id="UP000238762">
    <property type="component" value="Unassembled WGS sequence"/>
</dbReference>
<dbReference type="PANTHER" id="PTHR43246">
    <property type="entry name" value="PEPTIDYL-PROLYL CIS-TRANS ISOMERASE CYP38, CHLOROPLASTIC"/>
    <property type="match status" value="1"/>
</dbReference>
<keyword evidence="2 3" id="KW-0413">Isomerase</keyword>
<proteinExistence type="inferred from homology"/>
<dbReference type="Pfam" id="PF00160">
    <property type="entry name" value="Pro_isomerase"/>
    <property type="match status" value="1"/>
</dbReference>
<comment type="function">
    <text evidence="3">PPIases accelerate the folding of proteins. It catalyzes the cis-trans isomerization of proline imidic peptide bonds in oligopeptides.</text>
</comment>
<evidence type="ECO:0000256" key="4">
    <source>
        <dbReference type="SAM" id="MobiDB-lite"/>
    </source>
</evidence>
<dbReference type="AlphaFoldDB" id="A0A2T1C2S4"/>
<sequence length="274" mass="29142">MAICSLYIVGCEEQQPNSSTTNRTQVETTSTPLSTTTTLNATPSPSGSVKTPTSPSTSPTISPVPNTTGNSKLNQFPNLPRLLGKATVVMKVNGSPITIELDGDKAPISVGNFVDLVKRGFYNGVSFHRVVRQPEPFVVQGGDPNSKNPNYKGQLGTSGFEDPATGKPRYIPLEIQPQGAKSPVYSQILTEAGIAVPPELQHKRGAVAMARSAFPDSASSQFYFALADLSFLDGNYAVFGYVTSGMDVVDKIKQGDRIESAEVTKGLENLKSGQ</sequence>
<evidence type="ECO:0000256" key="2">
    <source>
        <dbReference type="ARBA" id="ARBA00023235"/>
    </source>
</evidence>
<evidence type="ECO:0000313" key="7">
    <source>
        <dbReference type="Proteomes" id="UP000238762"/>
    </source>
</evidence>
<comment type="similarity">
    <text evidence="3">Belongs to the cyclophilin-type PPIase family.</text>
</comment>
<reference evidence="6 7" key="2">
    <citation type="submission" date="2018-03" db="EMBL/GenBank/DDBJ databases">
        <title>The ancient ancestry and fast evolution of plastids.</title>
        <authorList>
            <person name="Moore K.R."/>
            <person name="Magnabosco C."/>
            <person name="Momper L."/>
            <person name="Gold D.A."/>
            <person name="Bosak T."/>
            <person name="Fournier G.P."/>
        </authorList>
    </citation>
    <scope>NUCLEOTIDE SEQUENCE [LARGE SCALE GENOMIC DNA]</scope>
    <source>
        <strain evidence="6 7">CCAP 1448/3</strain>
    </source>
</reference>
<feature type="domain" description="PPIase cyclophilin-type" evidence="5">
    <location>
        <begin position="97"/>
        <end position="254"/>
    </location>
</feature>
<dbReference type="EMBL" id="PVWJ01000058">
    <property type="protein sequence ID" value="PSB02478.1"/>
    <property type="molecule type" value="Genomic_DNA"/>
</dbReference>
<dbReference type="Gene3D" id="2.40.100.10">
    <property type="entry name" value="Cyclophilin-like"/>
    <property type="match status" value="1"/>
</dbReference>
<evidence type="ECO:0000256" key="3">
    <source>
        <dbReference type="RuleBase" id="RU363019"/>
    </source>
</evidence>
<evidence type="ECO:0000256" key="1">
    <source>
        <dbReference type="ARBA" id="ARBA00023110"/>
    </source>
</evidence>
<keyword evidence="1 3" id="KW-0697">Rotamase</keyword>
<feature type="compositionally biased region" description="Polar residues" evidence="4">
    <location>
        <begin position="14"/>
        <end position="27"/>
    </location>
</feature>
<dbReference type="EC" id="5.2.1.8" evidence="3"/>
<dbReference type="PRINTS" id="PR00153">
    <property type="entry name" value="CSAPPISMRASE"/>
</dbReference>
<dbReference type="CDD" id="cd01924">
    <property type="entry name" value="cyclophilin_TLP40_like"/>
    <property type="match status" value="1"/>
</dbReference>
<feature type="region of interest" description="Disordered" evidence="4">
    <location>
        <begin position="14"/>
        <end position="75"/>
    </location>
</feature>